<name>A0ABP7CH42_9ACTN</name>
<evidence type="ECO:0000313" key="2">
    <source>
        <dbReference type="Proteomes" id="UP001500051"/>
    </source>
</evidence>
<organism evidence="1 2">
    <name type="scientific">Microlunatus aurantiacus</name>
    <dbReference type="NCBI Taxonomy" id="446786"/>
    <lineage>
        <taxon>Bacteria</taxon>
        <taxon>Bacillati</taxon>
        <taxon>Actinomycetota</taxon>
        <taxon>Actinomycetes</taxon>
        <taxon>Propionibacteriales</taxon>
        <taxon>Propionibacteriaceae</taxon>
        <taxon>Microlunatus</taxon>
    </lineage>
</organism>
<reference evidence="2" key="1">
    <citation type="journal article" date="2019" name="Int. J. Syst. Evol. Microbiol.">
        <title>The Global Catalogue of Microorganisms (GCM) 10K type strain sequencing project: providing services to taxonomists for standard genome sequencing and annotation.</title>
        <authorList>
            <consortium name="The Broad Institute Genomics Platform"/>
            <consortium name="The Broad Institute Genome Sequencing Center for Infectious Disease"/>
            <person name="Wu L."/>
            <person name="Ma J."/>
        </authorList>
    </citation>
    <scope>NUCLEOTIDE SEQUENCE [LARGE SCALE GENOMIC DNA]</scope>
    <source>
        <strain evidence="2">JCM 16548</strain>
    </source>
</reference>
<evidence type="ECO:0000313" key="1">
    <source>
        <dbReference type="EMBL" id="GAA3689362.1"/>
    </source>
</evidence>
<gene>
    <name evidence="1" type="ORF">GCM10022204_00050</name>
</gene>
<dbReference type="Proteomes" id="UP001500051">
    <property type="component" value="Unassembled WGS sequence"/>
</dbReference>
<protein>
    <submittedName>
        <fullName evidence="1">Uncharacterized protein</fullName>
    </submittedName>
</protein>
<dbReference type="RefSeq" id="WP_344810213.1">
    <property type="nucleotide sequence ID" value="NZ_BAAAYX010000001.1"/>
</dbReference>
<keyword evidence="2" id="KW-1185">Reference proteome</keyword>
<accession>A0ABP7CH42</accession>
<dbReference type="EMBL" id="BAAAYX010000001">
    <property type="protein sequence ID" value="GAA3689362.1"/>
    <property type="molecule type" value="Genomic_DNA"/>
</dbReference>
<proteinExistence type="predicted"/>
<sequence>MSDPDSIHSCWLGGKVTDRAHDADQAVRAIIGLTLLPHPIPAPDVYQTLAELEDLAFALDRVLRHHLERALDASLTSYQVHDRRDPQTSVANARNRLDEAANHVYLAGRAMSAARAEIADQGYDNTPVEVTR</sequence>
<comment type="caution">
    <text evidence="1">The sequence shown here is derived from an EMBL/GenBank/DDBJ whole genome shotgun (WGS) entry which is preliminary data.</text>
</comment>